<sequence length="42" mass="4877">MAKVCEICGHIEETEEEEYSLDMLVICPDCSNDRVHPFSFEK</sequence>
<evidence type="ECO:0000313" key="1">
    <source>
        <dbReference type="EMBL" id="UYG95709.1"/>
    </source>
</evidence>
<protein>
    <submittedName>
        <fullName evidence="1">Uncharacterized protein</fullName>
    </submittedName>
</protein>
<name>A0AA46SJW4_CYTFI</name>
<accession>A0AA46SJW4</accession>
<dbReference type="EMBL" id="CP107027">
    <property type="protein sequence ID" value="UYG95709.1"/>
    <property type="molecule type" value="Genomic_DNA"/>
</dbReference>
<proteinExistence type="predicted"/>
<dbReference type="Proteomes" id="UP001163104">
    <property type="component" value="Chromosome"/>
</dbReference>
<gene>
    <name evidence="1" type="ORF">OD459_01390</name>
</gene>
<dbReference type="AlphaFoldDB" id="A0AA46SJW4"/>
<organism evidence="1 2">
    <name type="scientific">Cytobacillus firmus</name>
    <name type="common">Bacillus firmus</name>
    <dbReference type="NCBI Taxonomy" id="1399"/>
    <lineage>
        <taxon>Bacteria</taxon>
        <taxon>Bacillati</taxon>
        <taxon>Bacillota</taxon>
        <taxon>Bacilli</taxon>
        <taxon>Bacillales</taxon>
        <taxon>Bacillaceae</taxon>
        <taxon>Cytobacillus</taxon>
    </lineage>
</organism>
<evidence type="ECO:0000313" key="2">
    <source>
        <dbReference type="Proteomes" id="UP001163104"/>
    </source>
</evidence>
<reference evidence="1" key="1">
    <citation type="submission" date="2022-10" db="EMBL/GenBank/DDBJ databases">
        <title>Mechanism of multi-heavy metal repair in Cytobacillus Firmus M7.</title>
        <authorList>
            <person name="Li X."/>
            <person name="Yu C."/>
        </authorList>
    </citation>
    <scope>NUCLEOTIDE SEQUENCE</scope>
    <source>
        <strain evidence="1">M7</strain>
    </source>
</reference>
<dbReference type="RefSeq" id="WP_258750365.1">
    <property type="nucleotide sequence ID" value="NZ_CP085255.1"/>
</dbReference>